<evidence type="ECO:0000313" key="5">
    <source>
        <dbReference type="EMBL" id="OAI17042.1"/>
    </source>
</evidence>
<evidence type="ECO:0000256" key="2">
    <source>
        <dbReference type="ARBA" id="ARBA00022688"/>
    </source>
</evidence>
<comment type="catalytic activity">
    <reaction evidence="4">
        <text>chorismate = 4-hydroxybenzoate + pyruvate</text>
        <dbReference type="Rhea" id="RHEA:16505"/>
        <dbReference type="ChEBI" id="CHEBI:15361"/>
        <dbReference type="ChEBI" id="CHEBI:17879"/>
        <dbReference type="ChEBI" id="CHEBI:29748"/>
        <dbReference type="EC" id="4.1.3.40"/>
    </reaction>
</comment>
<dbReference type="UniPathway" id="UPA00232"/>
<dbReference type="RefSeq" id="WP_083960550.1">
    <property type="nucleotide sequence ID" value="NZ_LUUI01000091.1"/>
</dbReference>
<dbReference type="GO" id="GO:0008813">
    <property type="term" value="F:chorismate lyase activity"/>
    <property type="evidence" value="ECO:0007669"/>
    <property type="project" value="UniProtKB-UniRule"/>
</dbReference>
<name>A0A177NGQ5_9GAMM</name>
<dbReference type="Pfam" id="PF04345">
    <property type="entry name" value="Chor_lyase"/>
    <property type="match status" value="1"/>
</dbReference>
<dbReference type="PANTHER" id="PTHR38683:SF1">
    <property type="entry name" value="CHORISMATE PYRUVATE-LYASE"/>
    <property type="match status" value="1"/>
</dbReference>
<dbReference type="GO" id="GO:0005829">
    <property type="term" value="C:cytosol"/>
    <property type="evidence" value="ECO:0007669"/>
    <property type="project" value="TreeGrafter"/>
</dbReference>
<keyword evidence="6" id="KW-1185">Reference proteome</keyword>
<evidence type="ECO:0000313" key="6">
    <source>
        <dbReference type="Proteomes" id="UP000078476"/>
    </source>
</evidence>
<gene>
    <name evidence="4" type="primary">ubiC</name>
    <name evidence="5" type="ORF">A1359_00355</name>
</gene>
<comment type="subcellular location">
    <subcellularLocation>
        <location evidence="4">Cytoplasm</location>
    </subcellularLocation>
</comment>
<reference evidence="5 6" key="1">
    <citation type="submission" date="2016-03" db="EMBL/GenBank/DDBJ databases">
        <authorList>
            <person name="Ploux O."/>
        </authorList>
    </citation>
    <scope>NUCLEOTIDE SEQUENCE [LARGE SCALE GENOMIC DNA]</scope>
    <source>
        <strain evidence="5 6">R-45370</strain>
    </source>
</reference>
<dbReference type="GO" id="GO:0042866">
    <property type="term" value="P:pyruvate biosynthetic process"/>
    <property type="evidence" value="ECO:0007669"/>
    <property type="project" value="UniProtKB-UniRule"/>
</dbReference>
<organism evidence="5 6">
    <name type="scientific">Methylomonas lenta</name>
    <dbReference type="NCBI Taxonomy" id="980561"/>
    <lineage>
        <taxon>Bacteria</taxon>
        <taxon>Pseudomonadati</taxon>
        <taxon>Pseudomonadota</taxon>
        <taxon>Gammaproteobacteria</taxon>
        <taxon>Methylococcales</taxon>
        <taxon>Methylococcaceae</taxon>
        <taxon>Methylomonas</taxon>
    </lineage>
</organism>
<proteinExistence type="inferred from homology"/>
<dbReference type="Gene3D" id="3.40.1410.10">
    <property type="entry name" value="Chorismate lyase-like"/>
    <property type="match status" value="1"/>
</dbReference>
<dbReference type="Proteomes" id="UP000078476">
    <property type="component" value="Unassembled WGS sequence"/>
</dbReference>
<accession>A0A177NGQ5</accession>
<dbReference type="InterPro" id="IPR028978">
    <property type="entry name" value="Chorismate_lyase_/UTRA_dom_sf"/>
</dbReference>
<comment type="caution">
    <text evidence="4">Lacks conserved residue(s) required for the propagation of feature annotation.</text>
</comment>
<dbReference type="GO" id="GO:0006744">
    <property type="term" value="P:ubiquinone biosynthetic process"/>
    <property type="evidence" value="ECO:0007669"/>
    <property type="project" value="UniProtKB-UniRule"/>
</dbReference>
<dbReference type="AlphaFoldDB" id="A0A177NGQ5"/>
<comment type="function">
    <text evidence="4">Removes the pyruvyl group from chorismate, with concomitant aromatization of the ring, to provide 4-hydroxybenzoate (4HB) for the ubiquinone pathway.</text>
</comment>
<feature type="binding site" evidence="4">
    <location>
        <position position="82"/>
    </location>
    <ligand>
        <name>substrate</name>
    </ligand>
</feature>
<comment type="pathway">
    <text evidence="4">Cofactor biosynthesis; ubiquinone biosynthesis.</text>
</comment>
<evidence type="ECO:0000256" key="1">
    <source>
        <dbReference type="ARBA" id="ARBA00022490"/>
    </source>
</evidence>
<feature type="binding site" evidence="4">
    <location>
        <position position="120"/>
    </location>
    <ligand>
        <name>substrate</name>
    </ligand>
</feature>
<dbReference type="PANTHER" id="PTHR38683">
    <property type="entry name" value="CHORISMATE PYRUVATE-LYASE"/>
    <property type="match status" value="1"/>
</dbReference>
<dbReference type="OrthoDB" id="9789493at2"/>
<dbReference type="SUPFAM" id="SSF64288">
    <property type="entry name" value="Chorismate lyase-like"/>
    <property type="match status" value="1"/>
</dbReference>
<dbReference type="HAMAP" id="MF_01632">
    <property type="entry name" value="UbiC"/>
    <property type="match status" value="1"/>
</dbReference>
<feature type="binding site" evidence="4">
    <location>
        <position position="177"/>
    </location>
    <ligand>
        <name>substrate</name>
    </ligand>
</feature>
<dbReference type="EC" id="4.1.3.40" evidence="4"/>
<dbReference type="InterPro" id="IPR007440">
    <property type="entry name" value="Chorismate--pyruvate_lyase"/>
</dbReference>
<sequence>MSSISHLFIRPPLWKTQLRGSDLQPPQTLSPWLNETGSLTKRLRSVYGKNLAVQLLFHQWKPAFAEECQRLKIPHHRYQLIREVLLHIEGTPLVLARTVLPEQTIRIAHRNLSHLGTRPLGEVIFAYPDLELRQRYFSQAAPGCWSSAVQDQFQIKQTVWGRRTLYAIHNQPLLVSEFFLPAMLELQTTQTL</sequence>
<keyword evidence="2 4" id="KW-0831">Ubiquinone biosynthesis</keyword>
<keyword evidence="1 4" id="KW-0963">Cytoplasm</keyword>
<evidence type="ECO:0000256" key="4">
    <source>
        <dbReference type="HAMAP-Rule" id="MF_01632"/>
    </source>
</evidence>
<dbReference type="STRING" id="980561.A1359_00355"/>
<comment type="caution">
    <text evidence="5">The sequence shown here is derived from an EMBL/GenBank/DDBJ whole genome shotgun (WGS) entry which is preliminary data.</text>
</comment>
<evidence type="ECO:0000256" key="3">
    <source>
        <dbReference type="ARBA" id="ARBA00023239"/>
    </source>
</evidence>
<dbReference type="EMBL" id="LUUI01000091">
    <property type="protein sequence ID" value="OAI17042.1"/>
    <property type="molecule type" value="Genomic_DNA"/>
</dbReference>
<protein>
    <recommendedName>
        <fullName evidence="4">Probable chorismate pyruvate-lyase</fullName>
        <shortName evidence="4">CL</shortName>
        <shortName evidence="4">CPL</shortName>
        <ecNumber evidence="4">4.1.3.40</ecNumber>
    </recommendedName>
</protein>
<comment type="similarity">
    <text evidence="4">Belongs to the UbiC family.</text>
</comment>
<keyword evidence="4 5" id="KW-0670">Pyruvate</keyword>
<keyword evidence="3 4" id="KW-0456">Lyase</keyword>